<feature type="region of interest" description="Disordered" evidence="1">
    <location>
        <begin position="63"/>
        <end position="84"/>
    </location>
</feature>
<feature type="signal peptide" evidence="3">
    <location>
        <begin position="1"/>
        <end position="26"/>
    </location>
</feature>
<evidence type="ECO:0000313" key="5">
    <source>
        <dbReference type="Proteomes" id="UP001501556"/>
    </source>
</evidence>
<protein>
    <recommendedName>
        <fullName evidence="6">VPDSG-CTERM protein sorting domain-containing protein</fullName>
    </recommendedName>
</protein>
<evidence type="ECO:0000256" key="2">
    <source>
        <dbReference type="SAM" id="Phobius"/>
    </source>
</evidence>
<name>A0ABP7PSL4_9BACT</name>
<dbReference type="EMBL" id="BAABDI010000008">
    <property type="protein sequence ID" value="GAA3970548.1"/>
    <property type="molecule type" value="Genomic_DNA"/>
</dbReference>
<keyword evidence="2" id="KW-0812">Transmembrane</keyword>
<dbReference type="Proteomes" id="UP001501556">
    <property type="component" value="Unassembled WGS sequence"/>
</dbReference>
<feature type="transmembrane region" description="Helical" evidence="2">
    <location>
        <begin position="36"/>
        <end position="59"/>
    </location>
</feature>
<keyword evidence="2" id="KW-1133">Transmembrane helix</keyword>
<organism evidence="4 5">
    <name type="scientific">Hymenobacter antarcticus</name>
    <dbReference type="NCBI Taxonomy" id="486270"/>
    <lineage>
        <taxon>Bacteria</taxon>
        <taxon>Pseudomonadati</taxon>
        <taxon>Bacteroidota</taxon>
        <taxon>Cytophagia</taxon>
        <taxon>Cytophagales</taxon>
        <taxon>Hymenobacteraceae</taxon>
        <taxon>Hymenobacter</taxon>
    </lineage>
</organism>
<keyword evidence="5" id="KW-1185">Reference proteome</keyword>
<evidence type="ECO:0000256" key="1">
    <source>
        <dbReference type="SAM" id="MobiDB-lite"/>
    </source>
</evidence>
<gene>
    <name evidence="4" type="ORF">GCM10022407_15490</name>
</gene>
<evidence type="ECO:0000313" key="4">
    <source>
        <dbReference type="EMBL" id="GAA3970548.1"/>
    </source>
</evidence>
<comment type="caution">
    <text evidence="4">The sequence shown here is derived from an EMBL/GenBank/DDBJ whole genome shotgun (WGS) entry which is preliminary data.</text>
</comment>
<evidence type="ECO:0008006" key="6">
    <source>
        <dbReference type="Google" id="ProtNLM"/>
    </source>
</evidence>
<keyword evidence="2" id="KW-0472">Membrane</keyword>
<accession>A0ABP7PSL4</accession>
<keyword evidence="3" id="KW-0732">Signal</keyword>
<dbReference type="InterPro" id="IPR058207">
    <property type="entry name" value="PID_CTERM"/>
</dbReference>
<proteinExistence type="predicted"/>
<dbReference type="NCBIfam" id="NF046080">
    <property type="entry name" value="PID_CTERM"/>
    <property type="match status" value="1"/>
</dbReference>
<evidence type="ECO:0000256" key="3">
    <source>
        <dbReference type="SAM" id="SignalP"/>
    </source>
</evidence>
<dbReference type="RefSeq" id="WP_345122777.1">
    <property type="nucleotide sequence ID" value="NZ_BAABDI010000008.1"/>
</dbReference>
<feature type="chain" id="PRO_5045557633" description="VPDSG-CTERM protein sorting domain-containing protein" evidence="3">
    <location>
        <begin position="27"/>
        <end position="84"/>
    </location>
</feature>
<sequence>MKSHLFFVIRLLVCGLGLSLAPAVRAQPGSGGPEPGAPTAVPLDGGVSLLLAAGLGLGLRRLRQRRPGQAVPDNARARGPRRPH</sequence>
<reference evidence="5" key="1">
    <citation type="journal article" date="2019" name="Int. J. Syst. Evol. Microbiol.">
        <title>The Global Catalogue of Microorganisms (GCM) 10K type strain sequencing project: providing services to taxonomists for standard genome sequencing and annotation.</title>
        <authorList>
            <consortium name="The Broad Institute Genomics Platform"/>
            <consortium name="The Broad Institute Genome Sequencing Center for Infectious Disease"/>
            <person name="Wu L."/>
            <person name="Ma J."/>
        </authorList>
    </citation>
    <scope>NUCLEOTIDE SEQUENCE [LARGE SCALE GENOMIC DNA]</scope>
    <source>
        <strain evidence="5">JCM 17217</strain>
    </source>
</reference>